<feature type="transmembrane region" description="Helical" evidence="1">
    <location>
        <begin position="667"/>
        <end position="687"/>
    </location>
</feature>
<feature type="transmembrane region" description="Helical" evidence="1">
    <location>
        <begin position="609"/>
        <end position="630"/>
    </location>
</feature>
<dbReference type="Pfam" id="PF13641">
    <property type="entry name" value="Glyco_tranf_2_3"/>
    <property type="match status" value="1"/>
</dbReference>
<feature type="transmembrane region" description="Helical" evidence="1">
    <location>
        <begin position="566"/>
        <end position="597"/>
    </location>
</feature>
<dbReference type="EMBL" id="CAEZZK010000001">
    <property type="protein sequence ID" value="CAB4748221.1"/>
    <property type="molecule type" value="Genomic_DNA"/>
</dbReference>
<dbReference type="InterPro" id="IPR029044">
    <property type="entry name" value="Nucleotide-diphossugar_trans"/>
</dbReference>
<dbReference type="PANTHER" id="PTHR43685">
    <property type="entry name" value="GLYCOSYLTRANSFERASE"/>
    <property type="match status" value="1"/>
</dbReference>
<dbReference type="PANTHER" id="PTHR43685:SF3">
    <property type="entry name" value="SLR2126 PROTEIN"/>
    <property type="match status" value="1"/>
</dbReference>
<dbReference type="Gene3D" id="3.90.550.10">
    <property type="entry name" value="Spore Coat Polysaccharide Biosynthesis Protein SpsA, Chain A"/>
    <property type="match status" value="1"/>
</dbReference>
<keyword evidence="1" id="KW-0812">Transmembrane</keyword>
<name>A0A6J6TL96_9ZZZZ</name>
<feature type="transmembrane region" description="Helical" evidence="1">
    <location>
        <begin position="726"/>
        <end position="749"/>
    </location>
</feature>
<feature type="transmembrane region" description="Helical" evidence="1">
    <location>
        <begin position="694"/>
        <end position="711"/>
    </location>
</feature>
<protein>
    <submittedName>
        <fullName evidence="2">Unannotated protein</fullName>
    </submittedName>
</protein>
<feature type="transmembrane region" description="Helical" evidence="1">
    <location>
        <begin position="761"/>
        <end position="781"/>
    </location>
</feature>
<accession>A0A6J6TL96</accession>
<feature type="transmembrane region" description="Helical" evidence="1">
    <location>
        <begin position="465"/>
        <end position="486"/>
    </location>
</feature>
<evidence type="ECO:0000256" key="1">
    <source>
        <dbReference type="SAM" id="Phobius"/>
    </source>
</evidence>
<keyword evidence="1" id="KW-0472">Membrane</keyword>
<feature type="transmembrane region" description="Helical" evidence="1">
    <location>
        <begin position="1032"/>
        <end position="1051"/>
    </location>
</feature>
<sequence>MSRVRFGSSKSGENSAPPVVTAMVVHQPGPWFDEVLQSLSNQDYSALSHVFFLTSQVVNAKADTAKSQLLMKKIKAVLPESIVRIVEGNPGFGALINETQRIVEGDQGLFCVMHDDVLLQPSTISQLVHEMIVSNASVVGPKLVQWDNPTILKSVGLLIDRCGEVDPLIEINERDQEQHDSVKDVFFISSACMLIRADTFRELDGFCREISFFGEDLEFCWRAHLSGARVIVAPSAVVRHREMFTQRAPELSRDALSARHRVRTVTTLTWRLELPLVWLQMLVTSVIETIFGVFSGNFRGSLANLRATVSVFVDFAYVWSRRREVRKVRRVPASDISKMQVRGSARITKFIRHRRALESSSIASAAKSQKLWRQSSTREAGFALLVIFSLIIIGSRGIILNGSRTVGEFLPFEGGANTAGSLMKMFRSGWWSSGFGEAAANPTGLGILALGGFFVFGNLALLETLMIVGSLFVGFFGMWRLCGSLYNTRARLVGATVYVSLPISYDAIARGRFSALLIVAALPWVFDLLRRAGGLQPNERIDGLTNSLLPNSEKSTDVGISRLTQLISALVLILGLVAAFAPAMLVITFIGVILWCVASVFGGTSVRTIGTMLSVGIVGVFGSLFINLPWSMHFVSSKWWQLLTSDQSIGDRNLGLVALAGLDFGNITGGTLVLASYFCVACSLLVANSWRFVWALRSSFLVVGGLLLAVLDDQGLLPFQMPEPVIILSLVACGLALASATCASVFSETSAKKTSDWRRSVGLLVPVAMSVAILPTLLSVVDGRWHQPEATVSQLFAQMPDNPADGNYRTLFVGDNELLPISTNAVTNKVSYGVSDDGPVNIVSHWAPQRTAMNALADHALTALVNRQTVRIGRLMSPLAIRYIVVPLGDQPSQSSRLLIDSLSNQIDLRRLYFAQDLVIFENSAWLPIVSLLDEESAVASEKVGESALIVRELRSMRPMFVDDQSVSNKTVSDSFDGGTVHLAVPFNKNWQLTVDSARLSPRVAFGASTAFDAPIKGVAKLSFRTSKLRDLYLLVQAFIWFGLLILAANFSRFRRQVRSVTGESVRLVADDSQKILKLDRLPK</sequence>
<evidence type="ECO:0000313" key="2">
    <source>
        <dbReference type="EMBL" id="CAB4748221.1"/>
    </source>
</evidence>
<proteinExistence type="predicted"/>
<feature type="transmembrane region" description="Helical" evidence="1">
    <location>
        <begin position="276"/>
        <end position="296"/>
    </location>
</feature>
<dbReference type="InterPro" id="IPR050834">
    <property type="entry name" value="Glycosyltransf_2"/>
</dbReference>
<dbReference type="AlphaFoldDB" id="A0A6J6TL96"/>
<keyword evidence="1" id="KW-1133">Transmembrane helix</keyword>
<organism evidence="2">
    <name type="scientific">freshwater metagenome</name>
    <dbReference type="NCBI Taxonomy" id="449393"/>
    <lineage>
        <taxon>unclassified sequences</taxon>
        <taxon>metagenomes</taxon>
        <taxon>ecological metagenomes</taxon>
    </lineage>
</organism>
<dbReference type="SUPFAM" id="SSF53448">
    <property type="entry name" value="Nucleotide-diphospho-sugar transferases"/>
    <property type="match status" value="1"/>
</dbReference>
<reference evidence="2" key="1">
    <citation type="submission" date="2020-05" db="EMBL/GenBank/DDBJ databases">
        <authorList>
            <person name="Chiriac C."/>
            <person name="Salcher M."/>
            <person name="Ghai R."/>
            <person name="Kavagutti S V."/>
        </authorList>
    </citation>
    <scope>NUCLEOTIDE SEQUENCE</scope>
</reference>
<gene>
    <name evidence="2" type="ORF">UFOPK2855_00002</name>
</gene>
<feature type="transmembrane region" description="Helical" evidence="1">
    <location>
        <begin position="380"/>
        <end position="399"/>
    </location>
</feature>